<protein>
    <submittedName>
        <fullName evidence="4">SDR family NAD(P)-dependent oxidoreductase</fullName>
        <ecNumber evidence="4">1.1.1.-</ecNumber>
    </submittedName>
</protein>
<dbReference type="PANTHER" id="PTHR43639:SF1">
    <property type="entry name" value="SHORT-CHAIN DEHYDROGENASE_REDUCTASE FAMILY PROTEIN"/>
    <property type="match status" value="1"/>
</dbReference>
<dbReference type="CDD" id="cd05233">
    <property type="entry name" value="SDR_c"/>
    <property type="match status" value="1"/>
</dbReference>
<dbReference type="SUPFAM" id="SSF51735">
    <property type="entry name" value="NAD(P)-binding Rossmann-fold domains"/>
    <property type="match status" value="1"/>
</dbReference>
<dbReference type="EC" id="1.1.1.-" evidence="4"/>
<dbReference type="PROSITE" id="PS00061">
    <property type="entry name" value="ADH_SHORT"/>
    <property type="match status" value="1"/>
</dbReference>
<dbReference type="Gene3D" id="3.40.50.720">
    <property type="entry name" value="NAD(P)-binding Rossmann-like Domain"/>
    <property type="match status" value="1"/>
</dbReference>
<sequence length="233" mass="23812">MRTALITGGARGLGRAITTELARDHAVAFTWNTTPPDAVAADLPDALAIQADLTAPGAAEDVIARTLARFGRIDVIVNNAGCVIPTPAGTIARDDIAAMTTMHLTAPAELLAAALPHLSPGAAIVNISSVNARLPPMGAGMYGATKAALDLWTRAMAKELGPRGIRVNAVAPGAINTPEAPRDPDLTARFIEMTALGSLATPQDIAQAVRFLASPAAAAITGEILTVSGGYRL</sequence>
<comment type="caution">
    <text evidence="4">The sequence shown here is derived from an EMBL/GenBank/DDBJ whole genome shotgun (WGS) entry which is preliminary data.</text>
</comment>
<dbReference type="GO" id="GO:0016491">
    <property type="term" value="F:oxidoreductase activity"/>
    <property type="evidence" value="ECO:0007669"/>
    <property type="project" value="UniProtKB-KW"/>
</dbReference>
<proteinExistence type="inferred from homology"/>
<accession>A0ABW4EFQ0</accession>
<organism evidence="4 5">
    <name type="scientific">Lacimonas salitolerans</name>
    <dbReference type="NCBI Taxonomy" id="1323750"/>
    <lineage>
        <taxon>Bacteria</taxon>
        <taxon>Pseudomonadati</taxon>
        <taxon>Pseudomonadota</taxon>
        <taxon>Alphaproteobacteria</taxon>
        <taxon>Rhodobacterales</taxon>
        <taxon>Paracoccaceae</taxon>
        <taxon>Lacimonas</taxon>
    </lineage>
</organism>
<dbReference type="Proteomes" id="UP001597186">
    <property type="component" value="Unassembled WGS sequence"/>
</dbReference>
<evidence type="ECO:0000313" key="5">
    <source>
        <dbReference type="Proteomes" id="UP001597186"/>
    </source>
</evidence>
<evidence type="ECO:0000256" key="1">
    <source>
        <dbReference type="ARBA" id="ARBA00006484"/>
    </source>
</evidence>
<name>A0ABW4EFQ0_9RHOB</name>
<dbReference type="EMBL" id="JBHUDD010000050">
    <property type="protein sequence ID" value="MFD1509361.1"/>
    <property type="molecule type" value="Genomic_DNA"/>
</dbReference>
<keyword evidence="5" id="KW-1185">Reference proteome</keyword>
<feature type="domain" description="Ketoreductase" evidence="3">
    <location>
        <begin position="2"/>
        <end position="173"/>
    </location>
</feature>
<gene>
    <name evidence="4" type="ORF">ACFTOW_08105</name>
</gene>
<dbReference type="SMART" id="SM00822">
    <property type="entry name" value="PKS_KR"/>
    <property type="match status" value="1"/>
</dbReference>
<dbReference type="PRINTS" id="PR00081">
    <property type="entry name" value="GDHRDH"/>
</dbReference>
<reference evidence="5" key="1">
    <citation type="journal article" date="2019" name="Int. J. Syst. Evol. Microbiol.">
        <title>The Global Catalogue of Microorganisms (GCM) 10K type strain sequencing project: providing services to taxonomists for standard genome sequencing and annotation.</title>
        <authorList>
            <consortium name="The Broad Institute Genomics Platform"/>
            <consortium name="The Broad Institute Genome Sequencing Center for Infectious Disease"/>
            <person name="Wu L."/>
            <person name="Ma J."/>
        </authorList>
    </citation>
    <scope>NUCLEOTIDE SEQUENCE [LARGE SCALE GENOMIC DNA]</scope>
    <source>
        <strain evidence="5">CGMCC 1.12477</strain>
    </source>
</reference>
<dbReference type="PRINTS" id="PR00080">
    <property type="entry name" value="SDRFAMILY"/>
</dbReference>
<dbReference type="InterPro" id="IPR036291">
    <property type="entry name" value="NAD(P)-bd_dom_sf"/>
</dbReference>
<evidence type="ECO:0000256" key="2">
    <source>
        <dbReference type="ARBA" id="ARBA00023002"/>
    </source>
</evidence>
<dbReference type="InterPro" id="IPR020904">
    <property type="entry name" value="Sc_DH/Rdtase_CS"/>
</dbReference>
<evidence type="ECO:0000313" key="4">
    <source>
        <dbReference type="EMBL" id="MFD1509361.1"/>
    </source>
</evidence>
<dbReference type="Pfam" id="PF13561">
    <property type="entry name" value="adh_short_C2"/>
    <property type="match status" value="1"/>
</dbReference>
<dbReference type="PANTHER" id="PTHR43639">
    <property type="entry name" value="OXIDOREDUCTASE, SHORT-CHAIN DEHYDROGENASE/REDUCTASE FAMILY (AFU_ORTHOLOGUE AFUA_5G02870)"/>
    <property type="match status" value="1"/>
</dbReference>
<evidence type="ECO:0000259" key="3">
    <source>
        <dbReference type="SMART" id="SM00822"/>
    </source>
</evidence>
<keyword evidence="2 4" id="KW-0560">Oxidoreductase</keyword>
<comment type="similarity">
    <text evidence="1">Belongs to the short-chain dehydrogenases/reductases (SDR) family.</text>
</comment>
<dbReference type="InterPro" id="IPR057326">
    <property type="entry name" value="KR_dom"/>
</dbReference>
<dbReference type="InterPro" id="IPR002347">
    <property type="entry name" value="SDR_fam"/>
</dbReference>
<dbReference type="RefSeq" id="WP_379914560.1">
    <property type="nucleotide sequence ID" value="NZ_JBHUDD010000050.1"/>
</dbReference>